<dbReference type="AlphaFoldDB" id="A0AAW9QDX9"/>
<comment type="caution">
    <text evidence="2">The sequence shown here is derived from an EMBL/GenBank/DDBJ whole genome shotgun (WGS) entry which is preliminary data.</text>
</comment>
<dbReference type="EMBL" id="JBAFSM010000003">
    <property type="protein sequence ID" value="MEG3435992.1"/>
    <property type="molecule type" value="Genomic_DNA"/>
</dbReference>
<dbReference type="RefSeq" id="WP_332863441.1">
    <property type="nucleotide sequence ID" value="NZ_JBAFSM010000003.1"/>
</dbReference>
<gene>
    <name evidence="2" type="ORF">V0288_02575</name>
</gene>
<sequence>MNDEISVATVQPAPEDLQEAVRENYKSLLNLRSPEEEGALKDESERAESAGLEYLNIPVRPDSLNEAQADRILEEIDRMPKPLLIHCKSGLRSGAMALMYIATREGISAETAMDRGRKMGFDCDSSPRMKEFFRHYISEHVSAK</sequence>
<dbReference type="GO" id="GO:0016740">
    <property type="term" value="F:transferase activity"/>
    <property type="evidence" value="ECO:0007669"/>
    <property type="project" value="UniProtKB-KW"/>
</dbReference>
<keyword evidence="2" id="KW-0808">Transferase</keyword>
<dbReference type="SUPFAM" id="SSF52799">
    <property type="entry name" value="(Phosphotyrosine protein) phosphatases II"/>
    <property type="match status" value="1"/>
</dbReference>
<organism evidence="2 3">
    <name type="scientific">Pannus brasiliensis CCIBt3594</name>
    <dbReference type="NCBI Taxonomy" id="1427578"/>
    <lineage>
        <taxon>Bacteria</taxon>
        <taxon>Bacillati</taxon>
        <taxon>Cyanobacteriota</taxon>
        <taxon>Cyanophyceae</taxon>
        <taxon>Oscillatoriophycideae</taxon>
        <taxon>Chroococcales</taxon>
        <taxon>Microcystaceae</taxon>
        <taxon>Pannus</taxon>
    </lineage>
</organism>
<keyword evidence="3" id="KW-1185">Reference proteome</keyword>
<dbReference type="InterPro" id="IPR005939">
    <property type="entry name" value="BLH_phosphatase-like"/>
</dbReference>
<accession>A0AAW9QDX9</accession>
<evidence type="ECO:0000313" key="3">
    <source>
        <dbReference type="Proteomes" id="UP001328733"/>
    </source>
</evidence>
<reference evidence="2 3" key="1">
    <citation type="submission" date="2024-01" db="EMBL/GenBank/DDBJ databases">
        <title>Genomic insights into the taxonomy and metabolism of the cyanobacterium Pannus brasiliensis CCIBt3594.</title>
        <authorList>
            <person name="Machado M."/>
            <person name="Botero N.B."/>
            <person name="Andreote A.P.D."/>
            <person name="Feitosa A.M.T."/>
            <person name="Popin R."/>
            <person name="Sivonen K."/>
            <person name="Fiore M.F."/>
        </authorList>
    </citation>
    <scope>NUCLEOTIDE SEQUENCE [LARGE SCALE GENOMIC DNA]</scope>
    <source>
        <strain evidence="2 3">CCIBt3594</strain>
    </source>
</reference>
<dbReference type="Pfam" id="PF04273">
    <property type="entry name" value="BLH_phosphatase"/>
    <property type="match status" value="1"/>
</dbReference>
<name>A0AAW9QDX9_9CHRO</name>
<protein>
    <submittedName>
        <fullName evidence="2">Sulfur transferase domain-containing protein</fullName>
    </submittedName>
</protein>
<proteinExistence type="predicted"/>
<dbReference type="Proteomes" id="UP001328733">
    <property type="component" value="Unassembled WGS sequence"/>
</dbReference>
<dbReference type="GO" id="GO:0016787">
    <property type="term" value="F:hydrolase activity"/>
    <property type="evidence" value="ECO:0007669"/>
    <property type="project" value="InterPro"/>
</dbReference>
<evidence type="ECO:0000259" key="1">
    <source>
        <dbReference type="Pfam" id="PF04273"/>
    </source>
</evidence>
<evidence type="ECO:0000313" key="2">
    <source>
        <dbReference type="EMBL" id="MEG3435992.1"/>
    </source>
</evidence>
<dbReference type="InterPro" id="IPR029021">
    <property type="entry name" value="Prot-tyrosine_phosphatase-like"/>
</dbReference>
<feature type="domain" description="Beta-lactamase hydrolase-like protein phosphatase-like" evidence="1">
    <location>
        <begin position="4"/>
        <end position="95"/>
    </location>
</feature>
<dbReference type="Gene3D" id="3.90.190.10">
    <property type="entry name" value="Protein tyrosine phosphatase superfamily"/>
    <property type="match status" value="1"/>
</dbReference>